<evidence type="ECO:0000313" key="2">
    <source>
        <dbReference type="Proteomes" id="UP001162992"/>
    </source>
</evidence>
<sequence length="213" mass="23640">MRLCTVVFLIAAQCIASIWIGRFRTSFEGVLVVRTLANVWRSEVLSYIAIYCLPLAGVYAKKEAVYSSSRVSMAKTHAYFLRPGGSKNAQDYQTETSDKVGRSLLKLMSRDAGKTNSKFWSGITFAGAASSGQHEQQISAEQKACSSCQILGEQERTTSNETTTGSSNSIRRDGPVFTPEKARILRQKLRLLESWHDTMYHSAIASRLAIQDK</sequence>
<accession>A0ACC2CNQ5</accession>
<dbReference type="EMBL" id="CM055100">
    <property type="protein sequence ID" value="KAJ7543619.1"/>
    <property type="molecule type" value="Genomic_DNA"/>
</dbReference>
<dbReference type="Proteomes" id="UP001162992">
    <property type="component" value="Chromosome 9"/>
</dbReference>
<evidence type="ECO:0000313" key="1">
    <source>
        <dbReference type="EMBL" id="KAJ7543619.1"/>
    </source>
</evidence>
<proteinExistence type="predicted"/>
<gene>
    <name evidence="1" type="ORF">O6H91_09G045300</name>
</gene>
<organism evidence="1 2">
    <name type="scientific">Diphasiastrum complanatum</name>
    <name type="common">Issler's clubmoss</name>
    <name type="synonym">Lycopodium complanatum</name>
    <dbReference type="NCBI Taxonomy" id="34168"/>
    <lineage>
        <taxon>Eukaryota</taxon>
        <taxon>Viridiplantae</taxon>
        <taxon>Streptophyta</taxon>
        <taxon>Embryophyta</taxon>
        <taxon>Tracheophyta</taxon>
        <taxon>Lycopodiopsida</taxon>
        <taxon>Lycopodiales</taxon>
        <taxon>Lycopodiaceae</taxon>
        <taxon>Lycopodioideae</taxon>
        <taxon>Diphasiastrum</taxon>
    </lineage>
</organism>
<name>A0ACC2CNQ5_DIPCM</name>
<protein>
    <submittedName>
        <fullName evidence="1">Uncharacterized protein</fullName>
    </submittedName>
</protein>
<comment type="caution">
    <text evidence="1">The sequence shown here is derived from an EMBL/GenBank/DDBJ whole genome shotgun (WGS) entry which is preliminary data.</text>
</comment>
<keyword evidence="2" id="KW-1185">Reference proteome</keyword>
<reference evidence="2" key="1">
    <citation type="journal article" date="2024" name="Proc. Natl. Acad. Sci. U.S.A.">
        <title>Extraordinary preservation of gene collinearity over three hundred million years revealed in homosporous lycophytes.</title>
        <authorList>
            <person name="Li C."/>
            <person name="Wickell D."/>
            <person name="Kuo L.Y."/>
            <person name="Chen X."/>
            <person name="Nie B."/>
            <person name="Liao X."/>
            <person name="Peng D."/>
            <person name="Ji J."/>
            <person name="Jenkins J."/>
            <person name="Williams M."/>
            <person name="Shu S."/>
            <person name="Plott C."/>
            <person name="Barry K."/>
            <person name="Rajasekar S."/>
            <person name="Grimwood J."/>
            <person name="Han X."/>
            <person name="Sun S."/>
            <person name="Hou Z."/>
            <person name="He W."/>
            <person name="Dai G."/>
            <person name="Sun C."/>
            <person name="Schmutz J."/>
            <person name="Leebens-Mack J.H."/>
            <person name="Li F.W."/>
            <person name="Wang L."/>
        </authorList>
    </citation>
    <scope>NUCLEOTIDE SEQUENCE [LARGE SCALE GENOMIC DNA]</scope>
    <source>
        <strain evidence="2">cv. PW_Plant_1</strain>
    </source>
</reference>